<organism evidence="2 3">
    <name type="scientific">Haloechinothrix alba</name>
    <dbReference type="NCBI Taxonomy" id="664784"/>
    <lineage>
        <taxon>Bacteria</taxon>
        <taxon>Bacillati</taxon>
        <taxon>Actinomycetota</taxon>
        <taxon>Actinomycetes</taxon>
        <taxon>Pseudonocardiales</taxon>
        <taxon>Pseudonocardiaceae</taxon>
        <taxon>Haloechinothrix</taxon>
    </lineage>
</organism>
<keyword evidence="3" id="KW-1185">Reference proteome</keyword>
<dbReference type="Pfam" id="PF13560">
    <property type="entry name" value="HTH_31"/>
    <property type="match status" value="1"/>
</dbReference>
<dbReference type="CDD" id="cd00093">
    <property type="entry name" value="HTH_XRE"/>
    <property type="match status" value="1"/>
</dbReference>
<dbReference type="InterPro" id="IPR001387">
    <property type="entry name" value="Cro/C1-type_HTH"/>
</dbReference>
<accession>A0A239AV61</accession>
<dbReference type="InterPro" id="IPR043917">
    <property type="entry name" value="DUF5753"/>
</dbReference>
<sequence length="288" mass="32564">MATPTVRRLQLGNELRHLREEAGETIEAAAQVVERTTSTISRLELGQTALTQRQLGDLLDFYRERIDEPEDTSWLFDLAKGNSQRGRWSGYRAIYAKYFRMAVDLEQDASAISKYQMEIVPGLLQTEDYIRAMFADSQANMVDQTVKEAIKARMERQQVLTKPDAPQVGFVFSESAIRRVVGSSEVMRDQLHRLVEVARQPNVHLQVLPFAASSVPRVTYDFNLFRVPSPGPAGPLEFVYLEELTDGKYLDDHDDVAAYTGLWQRLVGAALGPVESRDVLLRVADEFP</sequence>
<dbReference type="OrthoDB" id="4285266at2"/>
<dbReference type="EMBL" id="FZNW01000059">
    <property type="protein sequence ID" value="SNR98924.1"/>
    <property type="molecule type" value="Genomic_DNA"/>
</dbReference>
<dbReference type="PROSITE" id="PS50943">
    <property type="entry name" value="HTH_CROC1"/>
    <property type="match status" value="1"/>
</dbReference>
<evidence type="ECO:0000313" key="3">
    <source>
        <dbReference type="Proteomes" id="UP000198348"/>
    </source>
</evidence>
<dbReference type="Proteomes" id="UP000198348">
    <property type="component" value="Unassembled WGS sequence"/>
</dbReference>
<dbReference type="AlphaFoldDB" id="A0A239AV61"/>
<dbReference type="Pfam" id="PF19054">
    <property type="entry name" value="DUF5753"/>
    <property type="match status" value="1"/>
</dbReference>
<evidence type="ECO:0000313" key="2">
    <source>
        <dbReference type="EMBL" id="SNR98924.1"/>
    </source>
</evidence>
<dbReference type="InterPro" id="IPR010982">
    <property type="entry name" value="Lambda_DNA-bd_dom_sf"/>
</dbReference>
<evidence type="ECO:0000259" key="1">
    <source>
        <dbReference type="PROSITE" id="PS50943"/>
    </source>
</evidence>
<protein>
    <submittedName>
        <fullName evidence="2">Helix-turn-helix domain-containing protein</fullName>
    </submittedName>
</protein>
<name>A0A239AV61_9PSEU</name>
<gene>
    <name evidence="2" type="ORF">SAMN06265360_1594</name>
</gene>
<dbReference type="Gene3D" id="1.10.260.40">
    <property type="entry name" value="lambda repressor-like DNA-binding domains"/>
    <property type="match status" value="1"/>
</dbReference>
<dbReference type="RefSeq" id="WP_089303555.1">
    <property type="nucleotide sequence ID" value="NZ_FZNW01000059.1"/>
</dbReference>
<proteinExistence type="predicted"/>
<dbReference type="GO" id="GO:0003677">
    <property type="term" value="F:DNA binding"/>
    <property type="evidence" value="ECO:0007669"/>
    <property type="project" value="InterPro"/>
</dbReference>
<feature type="domain" description="HTH cro/C1-type" evidence="1">
    <location>
        <begin position="15"/>
        <end position="69"/>
    </location>
</feature>
<dbReference type="SUPFAM" id="SSF47413">
    <property type="entry name" value="lambda repressor-like DNA-binding domains"/>
    <property type="match status" value="1"/>
</dbReference>
<reference evidence="2 3" key="1">
    <citation type="submission" date="2017-06" db="EMBL/GenBank/DDBJ databases">
        <authorList>
            <person name="Kim H.J."/>
            <person name="Triplett B.A."/>
        </authorList>
    </citation>
    <scope>NUCLEOTIDE SEQUENCE [LARGE SCALE GENOMIC DNA]</scope>
    <source>
        <strain evidence="2 3">DSM 45207</strain>
    </source>
</reference>